<feature type="transmembrane region" description="Helical" evidence="1">
    <location>
        <begin position="21"/>
        <end position="40"/>
    </location>
</feature>
<dbReference type="Proteomes" id="UP000008363">
    <property type="component" value="Unassembled WGS sequence"/>
</dbReference>
<sequence length="437" mass="45878">MSARSTIAGAFRRVPFGIGTVVMILIAAMVATVGVVLAIGTPGEEQNDYSAGRLRGYGDEPAVAWTQSSDTLPGYRADGGVEVADTWRDRWLLAYPSGLGRAFLLVTKATGEPVWDQPVIVGLGDCALNDIGEVGCAVKLGGVPDGFYLVDDSGTPSSPTDLHDTKQVIGVGENYLRIDQAGYGVTMREPSGRDLWSRTFATSAKAVTFPDGVVVIETSDGGRFVIDPATGADRLACQQCALTGFDTGITVQHNDFGHERVATFAVTDGILRTPPVAVSDSLRVVEGPSTLPVLTGTGPGQVQATQGHYEIRDPARPEALWQITDPELSKANTKPCGTAVAFALKDRSRAIFDLAGGERLGGMAPPALDDPDANIDHLSCVGSSGTTLVFADPNQITAFDSTDGTIAWTRSVIGTAESVDGYIVLHEGTSITVLRPN</sequence>
<dbReference type="OrthoDB" id="4364694at2"/>
<evidence type="ECO:0000256" key="1">
    <source>
        <dbReference type="SAM" id="Phobius"/>
    </source>
</evidence>
<comment type="caution">
    <text evidence="2">The sequence shown here is derived from an EMBL/GenBank/DDBJ whole genome shotgun (WGS) entry which is preliminary data.</text>
</comment>
<gene>
    <name evidence="2" type="ORF">GORHZ_046_00260</name>
</gene>
<dbReference type="eggNOG" id="ENOG5033PSY">
    <property type="taxonomic scope" value="Bacteria"/>
</dbReference>
<organism evidence="2 3">
    <name type="scientific">Gordonia rhizosphera NBRC 16068</name>
    <dbReference type="NCBI Taxonomy" id="1108045"/>
    <lineage>
        <taxon>Bacteria</taxon>
        <taxon>Bacillati</taxon>
        <taxon>Actinomycetota</taxon>
        <taxon>Actinomycetes</taxon>
        <taxon>Mycobacteriales</taxon>
        <taxon>Gordoniaceae</taxon>
        <taxon>Gordonia</taxon>
    </lineage>
</organism>
<dbReference type="STRING" id="1108045.GORHZ_046_00260"/>
<evidence type="ECO:0000313" key="2">
    <source>
        <dbReference type="EMBL" id="GAB88876.1"/>
    </source>
</evidence>
<dbReference type="AlphaFoldDB" id="K6W5A3"/>
<accession>K6W5A3</accession>
<keyword evidence="3" id="KW-1185">Reference proteome</keyword>
<proteinExistence type="predicted"/>
<protein>
    <submittedName>
        <fullName evidence="2">Uncharacterized protein</fullName>
    </submittedName>
</protein>
<name>K6W5A3_9ACTN</name>
<evidence type="ECO:0000313" key="3">
    <source>
        <dbReference type="Proteomes" id="UP000008363"/>
    </source>
</evidence>
<keyword evidence="1" id="KW-0812">Transmembrane</keyword>
<keyword evidence="1" id="KW-1133">Transmembrane helix</keyword>
<dbReference type="EMBL" id="BAHC01000046">
    <property type="protein sequence ID" value="GAB88876.1"/>
    <property type="molecule type" value="Genomic_DNA"/>
</dbReference>
<keyword evidence="1" id="KW-0472">Membrane</keyword>
<dbReference type="RefSeq" id="WP_006330583.1">
    <property type="nucleotide sequence ID" value="NZ_BAHC01000046.1"/>
</dbReference>
<reference evidence="2 3" key="1">
    <citation type="submission" date="2012-08" db="EMBL/GenBank/DDBJ databases">
        <title>Whole genome shotgun sequence of Gordonia rhizosphera NBRC 16068.</title>
        <authorList>
            <person name="Takarada H."/>
            <person name="Isaki S."/>
            <person name="Hosoyama A."/>
            <person name="Tsuchikane K."/>
            <person name="Katsumata H."/>
            <person name="Baba S."/>
            <person name="Ohji S."/>
            <person name="Yamazaki S."/>
            <person name="Fujita N."/>
        </authorList>
    </citation>
    <scope>NUCLEOTIDE SEQUENCE [LARGE SCALE GENOMIC DNA]</scope>
    <source>
        <strain evidence="2 3">NBRC 16068</strain>
    </source>
</reference>